<keyword evidence="1" id="KW-0812">Transmembrane</keyword>
<evidence type="ECO:0000259" key="2">
    <source>
        <dbReference type="PROSITE" id="PS52015"/>
    </source>
</evidence>
<name>A0A1H4EB66_9BACT</name>
<keyword evidence="1" id="KW-1133">Transmembrane helix</keyword>
<dbReference type="EMBL" id="FNRL01000017">
    <property type="protein sequence ID" value="SEA82284.1"/>
    <property type="molecule type" value="Genomic_DNA"/>
</dbReference>
<dbReference type="InterPro" id="IPR037682">
    <property type="entry name" value="TonB_C"/>
</dbReference>
<feature type="transmembrane region" description="Helical" evidence="1">
    <location>
        <begin position="93"/>
        <end position="113"/>
    </location>
</feature>
<evidence type="ECO:0000313" key="4">
    <source>
        <dbReference type="Proteomes" id="UP000199656"/>
    </source>
</evidence>
<keyword evidence="4" id="KW-1185">Reference proteome</keyword>
<keyword evidence="1" id="KW-0472">Membrane</keyword>
<dbReference type="RefSeq" id="WP_089763329.1">
    <property type="nucleotide sequence ID" value="NZ_BKAT01000030.1"/>
</dbReference>
<accession>A0A1H4EB66</accession>
<feature type="transmembrane region" description="Helical" evidence="1">
    <location>
        <begin position="36"/>
        <end position="53"/>
    </location>
</feature>
<dbReference type="Proteomes" id="UP000199656">
    <property type="component" value="Unassembled WGS sequence"/>
</dbReference>
<proteinExistence type="predicted"/>
<sequence>MYVAMYLIQSAVILALFFLVYQAGLRRTTFYRHNRYFLLGALILSAVLPLLPVPSMQAGNTVAIFNYLEGGNNAGAPALPGQVHGTGASTVLFLAWLPLAIVVYCLVALFLLVRQLVQVRRIFSLAGLGTAFFRGRYRYLQIKGLPAPFSFGRTVYYDPEAHDEATLQHILDHETAHVAQGHTFDLLFAAFYCSIFWINPFSYLTRRAMQLNLEFLADEAALSLAGSPTAYQYSLLKQAATRNQASLIHHFSQSFIKNRIVMMNQKPSVTAQRLRYALVLPALALGIGLISATKAPETRYAENSLKSLNDHRKDSSIIERRFPEGKSGYARQISRNCLYPANARNENKWGVVEVEYTVQPDGSITDAKTVKNETGAESLGNELLRQVKLLPGFKADNNAKAETVKLSALFFLDGVSKKDNSIKTDVTIVAYAN</sequence>
<feature type="domain" description="TonB C-terminal" evidence="2">
    <location>
        <begin position="324"/>
        <end position="419"/>
    </location>
</feature>
<protein>
    <submittedName>
        <fullName evidence="3">TonB family C-terminal domain-containing protein</fullName>
    </submittedName>
</protein>
<dbReference type="Gene3D" id="3.30.1150.10">
    <property type="match status" value="1"/>
</dbReference>
<dbReference type="CDD" id="cd07341">
    <property type="entry name" value="M56_BlaR1_MecR1_like"/>
    <property type="match status" value="1"/>
</dbReference>
<dbReference type="PANTHER" id="PTHR34978">
    <property type="entry name" value="POSSIBLE SENSOR-TRANSDUCER PROTEIN BLAR"/>
    <property type="match status" value="1"/>
</dbReference>
<feature type="transmembrane region" description="Helical" evidence="1">
    <location>
        <begin position="6"/>
        <end position="24"/>
    </location>
</feature>
<reference evidence="4" key="1">
    <citation type="submission" date="2016-10" db="EMBL/GenBank/DDBJ databases">
        <authorList>
            <person name="Varghese N."/>
            <person name="Submissions S."/>
        </authorList>
    </citation>
    <scope>NUCLEOTIDE SEQUENCE [LARGE SCALE GENOMIC DNA]</scope>
    <source>
        <strain evidence="4">DSM 23920</strain>
    </source>
</reference>
<dbReference type="GO" id="GO:0055085">
    <property type="term" value="P:transmembrane transport"/>
    <property type="evidence" value="ECO:0007669"/>
    <property type="project" value="InterPro"/>
</dbReference>
<dbReference type="OrthoDB" id="1522859at2"/>
<dbReference type="Pfam" id="PF05569">
    <property type="entry name" value="Peptidase_M56"/>
    <property type="match status" value="1"/>
</dbReference>
<evidence type="ECO:0000313" key="3">
    <source>
        <dbReference type="EMBL" id="SEA82284.1"/>
    </source>
</evidence>
<dbReference type="InterPro" id="IPR052173">
    <property type="entry name" value="Beta-lactam_resp_regulator"/>
</dbReference>
<dbReference type="Pfam" id="PF03544">
    <property type="entry name" value="TonB_C"/>
    <property type="match status" value="1"/>
</dbReference>
<organism evidence="3 4">
    <name type="scientific">Chitinophaga terrae</name>
    <name type="common">ex Kim and Jung 2007</name>
    <dbReference type="NCBI Taxonomy" id="408074"/>
    <lineage>
        <taxon>Bacteria</taxon>
        <taxon>Pseudomonadati</taxon>
        <taxon>Bacteroidota</taxon>
        <taxon>Chitinophagia</taxon>
        <taxon>Chitinophagales</taxon>
        <taxon>Chitinophagaceae</taxon>
        <taxon>Chitinophaga</taxon>
    </lineage>
</organism>
<evidence type="ECO:0000256" key="1">
    <source>
        <dbReference type="SAM" id="Phobius"/>
    </source>
</evidence>
<dbReference type="AlphaFoldDB" id="A0A1H4EB66"/>
<dbReference type="PANTHER" id="PTHR34978:SF3">
    <property type="entry name" value="SLR0241 PROTEIN"/>
    <property type="match status" value="1"/>
</dbReference>
<gene>
    <name evidence="3" type="ORF">SAMN05660909_03614</name>
</gene>
<dbReference type="InterPro" id="IPR008756">
    <property type="entry name" value="Peptidase_M56"/>
</dbReference>
<dbReference type="PROSITE" id="PS52015">
    <property type="entry name" value="TONB_CTD"/>
    <property type="match status" value="1"/>
</dbReference>
<dbReference type="SUPFAM" id="SSF74653">
    <property type="entry name" value="TolA/TonB C-terminal domain"/>
    <property type="match status" value="1"/>
</dbReference>
<dbReference type="STRING" id="408074.SAMN05660909_03614"/>